<protein>
    <recommendedName>
        <fullName evidence="2">Reverse transcriptase N-terminal domain-containing protein</fullName>
    </recommendedName>
</protein>
<organism evidence="1">
    <name type="scientific">Tolypiocladia glomerulata</name>
    <dbReference type="NCBI Taxonomy" id="860646"/>
    <lineage>
        <taxon>Eukaryota</taxon>
        <taxon>Rhodophyta</taxon>
        <taxon>Florideophyceae</taxon>
        <taxon>Rhodymeniophycidae</taxon>
        <taxon>Ceramiales</taxon>
        <taxon>Rhodomelaceae</taxon>
        <taxon>Polysiphonioideae</taxon>
        <taxon>Tolypiocladia</taxon>
    </lineage>
</organism>
<sequence>MKKYELKFHILIANLSHFRYSWRKIKLRVSMIMKQIFLETKKHNLIYVYKLQNYLINSTEFQIFVFNRLNTKFSSFYYVSRKKLLNKTKESFGDEKLLRRVYQVTKQDILFNCISPTYNARIIDYKIENLKLDFLNDKNKYFNCLSNKYLNKKLICSNYIKKNVIFFLDRTEYIDCYYYYNKKLNKNMSKYSYSKFSLYKNDLLKIIINSIVLTDFHWYDFCKSKKNIHQESKEEKIYLKQQLILLKYIYAPIKYYIRDILISKLFIKINSTTLSNQIVYWYIKFFSLTHQLINRKTTQLIGLIVNHKLYHLVKKNTHLLSRYLKYKANIILNKNIYLYNIEAFYLRSYYSV</sequence>
<dbReference type="EMBL" id="MF101467">
    <property type="protein sequence ID" value="ARW69722.1"/>
    <property type="molecule type" value="Genomic_DNA"/>
</dbReference>
<dbReference type="GeneID" id="33362445"/>
<evidence type="ECO:0000313" key="1">
    <source>
        <dbReference type="EMBL" id="ARW69722.1"/>
    </source>
</evidence>
<keyword evidence="1" id="KW-0934">Plastid</keyword>
<gene>
    <name evidence="1" type="primary">ConsOrf5</name>
</gene>
<name>A0A1Z1MV44_9FLOR</name>
<dbReference type="RefSeq" id="YP_009399903.1">
    <property type="nucleotide sequence ID" value="NC_035299.1"/>
</dbReference>
<reference evidence="1" key="1">
    <citation type="journal article" date="2017" name="J. Phycol.">
        <title>Analysis of chloroplast genomes and a supermatrix inform reclassification of the Rhodomelaceae (Rhodophyta).</title>
        <authorList>
            <person name="Diaz-Tapia P."/>
            <person name="Maggs C.A."/>
            <person name="West J.A."/>
            <person name="Verbruggen H."/>
        </authorList>
    </citation>
    <scope>NUCLEOTIDE SEQUENCE</scope>
    <source>
        <strain evidence="1">PD1825</strain>
    </source>
</reference>
<dbReference type="AlphaFoldDB" id="A0A1Z1MV44"/>
<geneLocation type="chloroplast" evidence="1"/>
<proteinExistence type="predicted"/>
<evidence type="ECO:0008006" key="2">
    <source>
        <dbReference type="Google" id="ProtNLM"/>
    </source>
</evidence>
<keyword evidence="1" id="KW-0150">Chloroplast</keyword>
<accession>A0A1Z1MV44</accession>